<evidence type="ECO:0000313" key="4">
    <source>
        <dbReference type="Proteomes" id="UP000013750"/>
    </source>
</evidence>
<dbReference type="EMBL" id="AJDQ01000006">
    <property type="protein sequence ID" value="EOI57014.1"/>
    <property type="molecule type" value="Genomic_DNA"/>
</dbReference>
<dbReference type="Gene3D" id="3.40.50.300">
    <property type="entry name" value="P-loop containing nucleotide triphosphate hydrolases"/>
    <property type="match status" value="1"/>
</dbReference>
<sequence>MNTFQIEKLSKVYGAKESKVIALDEITLDIPKNRFIVILGESGSGKSTLLNMIGCMDKPSSGTILFEGQDLTGLSKAQMTEFRKNKIGFVFQSYNLLPDLSALENVEFSTELVSKNRQDAEEALTACRSKRPNHSLSGGAFGR</sequence>
<reference evidence="3 5" key="2">
    <citation type="submission" date="2013-03" db="EMBL/GenBank/DDBJ databases">
        <title>The Genome Sequence of Enterococcus gilvus ATCC BAA-350 (PacBio/Illumina hybrid assembly).</title>
        <authorList>
            <consortium name="The Broad Institute Genomics Platform"/>
            <consortium name="The Broad Institute Genome Sequencing Center for Infectious Disease"/>
            <person name="Earl A."/>
            <person name="Russ C."/>
            <person name="Gilmore M."/>
            <person name="Surin D."/>
            <person name="Walker B."/>
            <person name="Young S."/>
            <person name="Zeng Q."/>
            <person name="Gargeya S."/>
            <person name="Fitzgerald M."/>
            <person name="Haas B."/>
            <person name="Abouelleil A."/>
            <person name="Allen A.W."/>
            <person name="Alvarado L."/>
            <person name="Arachchi H.M."/>
            <person name="Berlin A.M."/>
            <person name="Chapman S.B."/>
            <person name="Gainer-Dewar J."/>
            <person name="Goldberg J."/>
            <person name="Griggs A."/>
            <person name="Gujja S."/>
            <person name="Hansen M."/>
            <person name="Howarth C."/>
            <person name="Imamovic A."/>
            <person name="Ireland A."/>
            <person name="Larimer J."/>
            <person name="McCowan C."/>
            <person name="Murphy C."/>
            <person name="Pearson M."/>
            <person name="Poon T.W."/>
            <person name="Priest M."/>
            <person name="Roberts A."/>
            <person name="Saif S."/>
            <person name="Shea T."/>
            <person name="Sisk P."/>
            <person name="Sykes S."/>
            <person name="Wortman J."/>
            <person name="Nusbaum C."/>
            <person name="Birren B."/>
        </authorList>
    </citation>
    <scope>NUCLEOTIDE SEQUENCE [LARGE SCALE GENOMIC DNA]</scope>
    <source>
        <strain evidence="3 5">ATCC BAA-350</strain>
    </source>
</reference>
<name>R2XQ84_9ENTE</name>
<dbReference type="Proteomes" id="UP000013750">
    <property type="component" value="Unassembled WGS sequence"/>
</dbReference>
<evidence type="ECO:0000313" key="5">
    <source>
        <dbReference type="Proteomes" id="UP000014160"/>
    </source>
</evidence>
<keyword evidence="2" id="KW-0067">ATP-binding</keyword>
<accession>R2XQ84</accession>
<keyword evidence="2" id="KW-0449">Lipoprotein</keyword>
<dbReference type="eggNOG" id="COG1136">
    <property type="taxonomic scope" value="Bacteria"/>
</dbReference>
<dbReference type="GO" id="GO:0016887">
    <property type="term" value="F:ATP hydrolysis activity"/>
    <property type="evidence" value="ECO:0007669"/>
    <property type="project" value="InterPro"/>
</dbReference>
<dbReference type="GO" id="GO:0005524">
    <property type="term" value="F:ATP binding"/>
    <property type="evidence" value="ECO:0007669"/>
    <property type="project" value="UniProtKB-KW"/>
</dbReference>
<dbReference type="InterPro" id="IPR025662">
    <property type="entry name" value="Sigma_54_int_dom_ATP-bd_1"/>
</dbReference>
<dbReference type="PANTHER" id="PTHR42798">
    <property type="entry name" value="LIPOPROTEIN-RELEASING SYSTEM ATP-BINDING PROTEIN LOLD"/>
    <property type="match status" value="1"/>
</dbReference>
<dbReference type="Pfam" id="PF00005">
    <property type="entry name" value="ABC_tran"/>
    <property type="match status" value="1"/>
</dbReference>
<dbReference type="AlphaFoldDB" id="R2XQ84"/>
<feature type="domain" description="ABC transporter" evidence="1">
    <location>
        <begin position="23"/>
        <end position="139"/>
    </location>
</feature>
<dbReference type="HOGENOM" id="CLU_000604_1_15_9"/>
<evidence type="ECO:0000313" key="3">
    <source>
        <dbReference type="EMBL" id="EOW83412.1"/>
    </source>
</evidence>
<dbReference type="PATRIC" id="fig|1158614.3.peg.1234"/>
<dbReference type="PROSITE" id="PS00675">
    <property type="entry name" value="SIGMA54_INTERACT_1"/>
    <property type="match status" value="1"/>
</dbReference>
<protein>
    <submittedName>
        <fullName evidence="2">Lipoprotein-releasing system ATP-binding protein LolD</fullName>
    </submittedName>
</protein>
<comment type="caution">
    <text evidence="2">The sequence shown here is derived from an EMBL/GenBank/DDBJ whole genome shotgun (WGS) entry which is preliminary data.</text>
</comment>
<keyword evidence="5" id="KW-1185">Reference proteome</keyword>
<dbReference type="PANTHER" id="PTHR42798:SF6">
    <property type="entry name" value="CELL DIVISION ATP-BINDING PROTEIN FTSE"/>
    <property type="match status" value="1"/>
</dbReference>
<dbReference type="InterPro" id="IPR003439">
    <property type="entry name" value="ABC_transporter-like_ATP-bd"/>
</dbReference>
<dbReference type="SUPFAM" id="SSF52540">
    <property type="entry name" value="P-loop containing nucleoside triphosphate hydrolases"/>
    <property type="match status" value="1"/>
</dbReference>
<organism evidence="2 4">
    <name type="scientific">Enterococcus gilvus ATCC BAA-350</name>
    <dbReference type="NCBI Taxonomy" id="1158614"/>
    <lineage>
        <taxon>Bacteria</taxon>
        <taxon>Bacillati</taxon>
        <taxon>Bacillota</taxon>
        <taxon>Bacilli</taxon>
        <taxon>Lactobacillales</taxon>
        <taxon>Enterococcaceae</taxon>
        <taxon>Enterococcus</taxon>
    </lineage>
</organism>
<dbReference type="Proteomes" id="UP000014160">
    <property type="component" value="Unassembled WGS sequence"/>
</dbReference>
<dbReference type="RefSeq" id="WP_010779647.1">
    <property type="nucleotide sequence ID" value="NZ_ASWH01000001.1"/>
</dbReference>
<evidence type="ECO:0000259" key="1">
    <source>
        <dbReference type="Pfam" id="PF00005"/>
    </source>
</evidence>
<reference evidence="2 4" key="1">
    <citation type="submission" date="2013-02" db="EMBL/GenBank/DDBJ databases">
        <title>The Genome Sequence of Enterococcus gilvus ATCC BAA-350.</title>
        <authorList>
            <consortium name="The Broad Institute Genome Sequencing Platform"/>
            <consortium name="The Broad Institute Genome Sequencing Center for Infectious Disease"/>
            <person name="Earl A.M."/>
            <person name="Gilmore M.S."/>
            <person name="Lebreton F."/>
            <person name="Walker B."/>
            <person name="Young S.K."/>
            <person name="Zeng Q."/>
            <person name="Gargeya S."/>
            <person name="Fitzgerald M."/>
            <person name="Haas B."/>
            <person name="Abouelleil A."/>
            <person name="Alvarado L."/>
            <person name="Arachchi H.M."/>
            <person name="Berlin A.M."/>
            <person name="Chapman S.B."/>
            <person name="Dewar J."/>
            <person name="Goldberg J."/>
            <person name="Griggs A."/>
            <person name="Gujja S."/>
            <person name="Hansen M."/>
            <person name="Howarth C."/>
            <person name="Imamovic A."/>
            <person name="Larimer J."/>
            <person name="McCowan C."/>
            <person name="Murphy C."/>
            <person name="Neiman D."/>
            <person name="Pearson M."/>
            <person name="Priest M."/>
            <person name="Roberts A."/>
            <person name="Saif S."/>
            <person name="Shea T."/>
            <person name="Sisk P."/>
            <person name="Sykes S."/>
            <person name="Wortman J."/>
            <person name="Nusbaum C."/>
            <person name="Birren B."/>
        </authorList>
    </citation>
    <scope>NUCLEOTIDE SEQUENCE [LARGE SCALE GENOMIC DNA]</scope>
    <source>
        <strain evidence="2 4">ATCC BAA-350</strain>
    </source>
</reference>
<gene>
    <name evidence="3" type="ORF">I592_02739</name>
    <name evidence="2" type="ORF">UKC_01228</name>
</gene>
<dbReference type="EMBL" id="ASWH01000001">
    <property type="protein sequence ID" value="EOW83412.1"/>
    <property type="molecule type" value="Genomic_DNA"/>
</dbReference>
<proteinExistence type="predicted"/>
<evidence type="ECO:0000313" key="2">
    <source>
        <dbReference type="EMBL" id="EOI57014.1"/>
    </source>
</evidence>
<dbReference type="InterPro" id="IPR027417">
    <property type="entry name" value="P-loop_NTPase"/>
</dbReference>
<keyword evidence="2" id="KW-0547">Nucleotide-binding</keyword>